<proteinExistence type="predicted"/>
<name>A0A939MKM3_9BRAD</name>
<reference evidence="1" key="1">
    <citation type="submission" date="2021-03" db="EMBL/GenBank/DDBJ databases">
        <title>Whole Genome Sequence of Bradyrhizobium sp. Strain 144S4.</title>
        <authorList>
            <person name="Bromfield E.S.P."/>
            <person name="Cloutier S."/>
        </authorList>
    </citation>
    <scope>NUCLEOTIDE SEQUENCE [LARGE SCALE GENOMIC DNA]</scope>
    <source>
        <strain evidence="1">144S4</strain>
    </source>
</reference>
<sequence>MASLLKKKTADEFRVPSLAEADPSYGALTDKQTELHNSYIKLRDERSKLSREIEAEKAAGGQRVAPDVARLLGDPEDSITGLSQRLRDVATEMGNIESAQEILRRRMEEARGRASAMVCATVRPEYDRRLGVLCKLLSEVETARQSHDEILDDLDRGDVAKSSLQPVIPFFLGDRHDGKIAYCLREVKEAGHNA</sequence>
<dbReference type="RefSeq" id="WP_208088561.1">
    <property type="nucleotide sequence ID" value="NZ_CP086136.1"/>
</dbReference>
<dbReference type="AlphaFoldDB" id="A0A939MKM3"/>
<gene>
    <name evidence="2" type="ORF">J4G43_042860</name>
    <name evidence="1" type="ORF">J4G43_44680</name>
</gene>
<evidence type="ECO:0000313" key="1">
    <source>
        <dbReference type="EMBL" id="MBO1867722.1"/>
    </source>
</evidence>
<organism evidence="1">
    <name type="scientific">Bradyrhizobium barranii subsp. barranii</name>
    <dbReference type="NCBI Taxonomy" id="2823807"/>
    <lineage>
        <taxon>Bacteria</taxon>
        <taxon>Pseudomonadati</taxon>
        <taxon>Pseudomonadota</taxon>
        <taxon>Alphaproteobacteria</taxon>
        <taxon>Hyphomicrobiales</taxon>
        <taxon>Nitrobacteraceae</taxon>
        <taxon>Bradyrhizobium</taxon>
        <taxon>Bradyrhizobium barranii</taxon>
    </lineage>
</organism>
<reference evidence="2 3" key="2">
    <citation type="journal article" date="2022" name="Int. J. Syst. Evol. Microbiol.">
        <title>Strains of Bradyrhizobium barranii sp. nov. associated with legumes native to Canada are symbionts of soybeans and belong to different subspecies (subsp. barranii subsp. nov. and subsp. apii subsp. nov.) and symbiovars (sv. glycinearum and sv. septentrionale).</title>
        <authorList>
            <person name="Bromfield E.S.P."/>
            <person name="Cloutier S."/>
            <person name="Wasai-Hara S."/>
            <person name="Minamisawa K."/>
        </authorList>
    </citation>
    <scope>NUCLEOTIDE SEQUENCE [LARGE SCALE GENOMIC DNA]</scope>
    <source>
        <strain evidence="2 3">144S4</strain>
    </source>
</reference>
<dbReference type="Proteomes" id="UP000664702">
    <property type="component" value="Chromosome"/>
</dbReference>
<evidence type="ECO:0000313" key="3">
    <source>
        <dbReference type="Proteomes" id="UP000664702"/>
    </source>
</evidence>
<dbReference type="EMBL" id="CP086136">
    <property type="protein sequence ID" value="UEM11256.1"/>
    <property type="molecule type" value="Genomic_DNA"/>
</dbReference>
<accession>A0A939MKM3</accession>
<dbReference type="KEGG" id="bban:J4G43_042860"/>
<protein>
    <submittedName>
        <fullName evidence="1">Uncharacterized protein</fullName>
    </submittedName>
</protein>
<dbReference type="EMBL" id="JAGEMI010000001">
    <property type="protein sequence ID" value="MBO1867722.1"/>
    <property type="molecule type" value="Genomic_DNA"/>
</dbReference>
<evidence type="ECO:0000313" key="2">
    <source>
        <dbReference type="EMBL" id="UEM11256.1"/>
    </source>
</evidence>